<dbReference type="eggNOG" id="arCOG01534">
    <property type="taxonomic scope" value="Archaea"/>
</dbReference>
<dbReference type="SUPFAM" id="SSF53850">
    <property type="entry name" value="Periplasmic binding protein-like II"/>
    <property type="match status" value="1"/>
</dbReference>
<dbReference type="InterPro" id="IPR030678">
    <property type="entry name" value="Peptide/Ni-bd"/>
</dbReference>
<dbReference type="Proteomes" id="UP000011554">
    <property type="component" value="Unassembled WGS sequence"/>
</dbReference>
<keyword evidence="3" id="KW-0732">Signal</keyword>
<dbReference type="Gene3D" id="3.40.190.10">
    <property type="entry name" value="Periplasmic binding protein-like II"/>
    <property type="match status" value="1"/>
</dbReference>
<dbReference type="PATRIC" id="fig|29540.5.peg.2854"/>
<evidence type="ECO:0000256" key="2">
    <source>
        <dbReference type="ARBA" id="ARBA00022448"/>
    </source>
</evidence>
<dbReference type="CDD" id="cd00995">
    <property type="entry name" value="PBP2_NikA_DppA_OppA_like"/>
    <property type="match status" value="1"/>
</dbReference>
<gene>
    <name evidence="5" type="ORF">C481_14049</name>
</gene>
<dbReference type="EMBL" id="AOIO01000031">
    <property type="protein sequence ID" value="ELZ00124.1"/>
    <property type="molecule type" value="Genomic_DNA"/>
</dbReference>
<sequence length="589" mass="66001">MANEIDKSRRTFLKAAGAGAAMATVAGCISGDNPNEGDGENVLNTINSTVTSLDPIQSTDTASGEVIKQIYEGLTYFANGETTVENLLAEEVDISDDLLTYTFTLKEATYHNGSELTADDFVFAFRRLAESEHSERSNFLLEATMLNVEHETDGDEELVADSIGVEAVDDRTLEIRLETPNPNALELLAYDSFVAIPEGIVGDIEGYDGEYDQGEFASSEPVGTGPFQFETWESNAEVEVSTFEDYHGSVANVNSVHWQIIEDDSARFTYAMNENADFFRIPTSEYDGDLVDAETDDLGREIGTYGPVENGEELDYVGVPQLSTYYFAFNATAVPRPVRRAVAYVLNREELVQTIFQGRGEEAYTFTPPGAFPGGAERREEFIQDYPYGMNESQRDTAEELLADAGYTEDDPFEMTLTTYESEVFQEAGRNLRDRLDGIGISLQLEETPFSTLQERGENGNLDFYSLGWTWSWPAADYGMFGFEPENTDTSRMPTETNGYYLDWHAEDSDASRKAQEAWEQVEANPEPEEGQEARNEAYIEMEEAIWDDAIMLPLYHDTREQFAYDYVDIEPFGAMGDYQQRYNSVTLE</sequence>
<dbReference type="PROSITE" id="PS51257">
    <property type="entry name" value="PROKAR_LIPOPROTEIN"/>
    <property type="match status" value="1"/>
</dbReference>
<proteinExistence type="inferred from homology"/>
<dbReference type="InterPro" id="IPR039424">
    <property type="entry name" value="SBP_5"/>
</dbReference>
<evidence type="ECO:0000256" key="3">
    <source>
        <dbReference type="ARBA" id="ARBA00022729"/>
    </source>
</evidence>
<reference evidence="5 6" key="1">
    <citation type="journal article" date="2014" name="PLoS Genet.">
        <title>Phylogenetically driven sequencing of extremely halophilic archaea reveals strategies for static and dynamic osmo-response.</title>
        <authorList>
            <person name="Becker E.A."/>
            <person name="Seitzer P.M."/>
            <person name="Tritt A."/>
            <person name="Larsen D."/>
            <person name="Krusor M."/>
            <person name="Yao A.I."/>
            <person name="Wu D."/>
            <person name="Madern D."/>
            <person name="Eisen J.A."/>
            <person name="Darling A.E."/>
            <person name="Facciotti M.T."/>
        </authorList>
    </citation>
    <scope>NUCLEOTIDE SEQUENCE [LARGE SCALE GENOMIC DNA]</scope>
    <source>
        <strain evidence="5 6">DSM 12278</strain>
    </source>
</reference>
<dbReference type="PANTHER" id="PTHR30290:SF9">
    <property type="entry name" value="OLIGOPEPTIDE-BINDING PROTEIN APPA"/>
    <property type="match status" value="1"/>
</dbReference>
<dbReference type="OrthoDB" id="233597at2157"/>
<evidence type="ECO:0000259" key="4">
    <source>
        <dbReference type="Pfam" id="PF00496"/>
    </source>
</evidence>
<protein>
    <submittedName>
        <fullName evidence="5">Family 5 extracellular solute-binding protein</fullName>
    </submittedName>
</protein>
<dbReference type="STRING" id="29540.C481_14049"/>
<dbReference type="GO" id="GO:0043190">
    <property type="term" value="C:ATP-binding cassette (ABC) transporter complex"/>
    <property type="evidence" value="ECO:0007669"/>
    <property type="project" value="InterPro"/>
</dbReference>
<dbReference type="InterPro" id="IPR000914">
    <property type="entry name" value="SBP_5_dom"/>
</dbReference>
<keyword evidence="6" id="KW-1185">Reference proteome</keyword>
<dbReference type="PANTHER" id="PTHR30290">
    <property type="entry name" value="PERIPLASMIC BINDING COMPONENT OF ABC TRANSPORTER"/>
    <property type="match status" value="1"/>
</dbReference>
<evidence type="ECO:0000313" key="5">
    <source>
        <dbReference type="EMBL" id="ELZ00124.1"/>
    </source>
</evidence>
<dbReference type="PIRSF" id="PIRSF002741">
    <property type="entry name" value="MppA"/>
    <property type="match status" value="1"/>
</dbReference>
<accession>M0ARX2</accession>
<dbReference type="InterPro" id="IPR006311">
    <property type="entry name" value="TAT_signal"/>
</dbReference>
<dbReference type="GO" id="GO:0015833">
    <property type="term" value="P:peptide transport"/>
    <property type="evidence" value="ECO:0007669"/>
    <property type="project" value="TreeGrafter"/>
</dbReference>
<evidence type="ECO:0000256" key="1">
    <source>
        <dbReference type="ARBA" id="ARBA00005695"/>
    </source>
</evidence>
<comment type="similarity">
    <text evidence="1">Belongs to the bacterial solute-binding protein 5 family.</text>
</comment>
<name>M0ARX2_NATA1</name>
<organism evidence="5 6">
    <name type="scientific">Natrialba asiatica (strain ATCC 700177 / DSM 12278 / JCM 9576 / FERM P-10747 / NBRC 102637 / 172P1)</name>
    <dbReference type="NCBI Taxonomy" id="29540"/>
    <lineage>
        <taxon>Archaea</taxon>
        <taxon>Methanobacteriati</taxon>
        <taxon>Methanobacteriota</taxon>
        <taxon>Stenosarchaea group</taxon>
        <taxon>Halobacteria</taxon>
        <taxon>Halobacteriales</taxon>
        <taxon>Natrialbaceae</taxon>
        <taxon>Natrialba</taxon>
    </lineage>
</organism>
<feature type="domain" description="Solute-binding protein family 5" evidence="4">
    <location>
        <begin position="84"/>
        <end position="483"/>
    </location>
</feature>
<dbReference type="GO" id="GO:1904680">
    <property type="term" value="F:peptide transmembrane transporter activity"/>
    <property type="evidence" value="ECO:0007669"/>
    <property type="project" value="TreeGrafter"/>
</dbReference>
<dbReference type="GO" id="GO:0042597">
    <property type="term" value="C:periplasmic space"/>
    <property type="evidence" value="ECO:0007669"/>
    <property type="project" value="UniProtKB-ARBA"/>
</dbReference>
<keyword evidence="2" id="KW-0813">Transport</keyword>
<evidence type="ECO:0000313" key="6">
    <source>
        <dbReference type="Proteomes" id="UP000011554"/>
    </source>
</evidence>
<dbReference type="Gene3D" id="3.10.105.10">
    <property type="entry name" value="Dipeptide-binding Protein, Domain 3"/>
    <property type="match status" value="1"/>
</dbReference>
<dbReference type="Pfam" id="PF00496">
    <property type="entry name" value="SBP_bac_5"/>
    <property type="match status" value="1"/>
</dbReference>
<comment type="caution">
    <text evidence="5">The sequence shown here is derived from an EMBL/GenBank/DDBJ whole genome shotgun (WGS) entry which is preliminary data.</text>
</comment>
<dbReference type="AlphaFoldDB" id="M0ARX2"/>
<dbReference type="RefSeq" id="WP_006109846.1">
    <property type="nucleotide sequence ID" value="NZ_AOIO01000031.1"/>
</dbReference>
<dbReference type="PROSITE" id="PS51318">
    <property type="entry name" value="TAT"/>
    <property type="match status" value="1"/>
</dbReference>